<dbReference type="SUPFAM" id="SSF53795">
    <property type="entry name" value="PEP carboxykinase-like"/>
    <property type="match status" value="1"/>
</dbReference>
<dbReference type="AlphaFoldDB" id="A0A844Y1E9"/>
<evidence type="ECO:0000313" key="2">
    <source>
        <dbReference type="Proteomes" id="UP000444185"/>
    </source>
</evidence>
<dbReference type="Proteomes" id="UP000444185">
    <property type="component" value="Unassembled WGS sequence"/>
</dbReference>
<dbReference type="InterPro" id="IPR027417">
    <property type="entry name" value="P-loop_NTPase"/>
</dbReference>
<sequence>MTYRYRHSGLAVASQLELPEWAAFQAEFDAPDVQIVIDDAPCPDCPTDGSAAIEGDTMRFAIDGIGGWQVEGGHTLRLHPGMTTDPRELRLFTLGSAWGALGYQRELAMWHGSAVACSGRAFLFCGEAGAGKSTMAGALLARGAALVADDLSRVEPGAIHPSSARIKLWGEAIERFGWQERVIQRDYLRDDKFHCSAPNHLAGEQAVPLGGIVVLERADGLALDRLVGSAALREVLRGTLYRPEMLEAMGRWAEQGSLAAQIVAQVPVWRLRRPKDYAALDAVCEAVEALWLE</sequence>
<accession>A0A844Y1E9</accession>
<evidence type="ECO:0000313" key="1">
    <source>
        <dbReference type="EMBL" id="MXO51173.1"/>
    </source>
</evidence>
<proteinExistence type="predicted"/>
<protein>
    <recommendedName>
        <fullName evidence="3">HPr kinase/phosphorylase C-terminal domain-containing protein</fullName>
    </recommendedName>
</protein>
<organism evidence="1 2">
    <name type="scientific">Qipengyuania gaetbuli</name>
    <dbReference type="NCBI Taxonomy" id="266952"/>
    <lineage>
        <taxon>Bacteria</taxon>
        <taxon>Pseudomonadati</taxon>
        <taxon>Pseudomonadota</taxon>
        <taxon>Alphaproteobacteria</taxon>
        <taxon>Sphingomonadales</taxon>
        <taxon>Erythrobacteraceae</taxon>
        <taxon>Qipengyuania</taxon>
    </lineage>
</organism>
<comment type="caution">
    <text evidence="1">The sequence shown here is derived from an EMBL/GenBank/DDBJ whole genome shotgun (WGS) entry which is preliminary data.</text>
</comment>
<dbReference type="OrthoDB" id="3213869at2"/>
<evidence type="ECO:0008006" key="3">
    <source>
        <dbReference type="Google" id="ProtNLM"/>
    </source>
</evidence>
<dbReference type="EMBL" id="WTYF01000004">
    <property type="protein sequence ID" value="MXO51173.1"/>
    <property type="molecule type" value="Genomic_DNA"/>
</dbReference>
<name>A0A844Y1E9_9SPHN</name>
<dbReference type="RefSeq" id="WP_160607723.1">
    <property type="nucleotide sequence ID" value="NZ_WTYF01000004.1"/>
</dbReference>
<reference evidence="1 2" key="1">
    <citation type="submission" date="2019-12" db="EMBL/GenBank/DDBJ databases">
        <title>Genomic-based taxomic classification of the family Erythrobacteraceae.</title>
        <authorList>
            <person name="Xu L."/>
        </authorList>
    </citation>
    <scope>NUCLEOTIDE SEQUENCE [LARGE SCALE GENOMIC DNA]</scope>
    <source>
        <strain evidence="1 2">DSM 16225</strain>
    </source>
</reference>
<gene>
    <name evidence="1" type="ORF">GRI42_07635</name>
</gene>
<dbReference type="Gene3D" id="3.40.50.300">
    <property type="entry name" value="P-loop containing nucleotide triphosphate hydrolases"/>
    <property type="match status" value="1"/>
</dbReference>
<keyword evidence="2" id="KW-1185">Reference proteome</keyword>